<dbReference type="EC" id="4.1.2.13" evidence="1"/>
<dbReference type="AlphaFoldDB" id="Q2GEQ5"/>
<dbReference type="Gene3D" id="3.20.20.70">
    <property type="entry name" value="Aldolase class I"/>
    <property type="match status" value="1"/>
</dbReference>
<sequence>MLCRVDFPEINFYNPVVEAHFMSLDKILSAYSHNSPGSRTNLVRVLEHGHLGGTGRLLILPVDQGFEHGPDESFHSNPSAYDPEYHIKLAIDAGLSAYAAPLSMLQDVAHKYPNRVPLILKLNSASKLFPKSCSPNQSFISTPEDATRLGCVGVGLTIYPGSESYCSMLTEAAKVVAQAKALGLVVVVWSYPRGGELSAKDETALDVVSYAAHMACLLGADIVKVKLPTSNLANKKSSLSSIEELSKRVEVIVRSCFTGKRLVLFSGGQNKELPALYEEVRAIKRGGGNGSIIGRNAFQRPHRESLAMLSEIISLYKQ</sequence>
<evidence type="ECO:0000256" key="4">
    <source>
        <dbReference type="ARBA" id="ARBA00049653"/>
    </source>
</evidence>
<dbReference type="STRING" id="222891.NSE_0142"/>
<keyword evidence="7" id="KW-1185">Reference proteome</keyword>
<dbReference type="SMART" id="SM01133">
    <property type="entry name" value="DeoC"/>
    <property type="match status" value="1"/>
</dbReference>
<dbReference type="PIRSF" id="PIRSF038992">
    <property type="entry name" value="Aldolase_Ia"/>
    <property type="match status" value="1"/>
</dbReference>
<gene>
    <name evidence="6" type="ordered locus">NSE_0142</name>
</gene>
<dbReference type="eggNOG" id="COG1830">
    <property type="taxonomic scope" value="Bacteria"/>
</dbReference>
<dbReference type="SUPFAM" id="SSF51569">
    <property type="entry name" value="Aldolase"/>
    <property type="match status" value="1"/>
</dbReference>
<dbReference type="HOGENOM" id="CLU_057069_0_0_5"/>
<organism evidence="6 7">
    <name type="scientific">Ehrlichia sennetsu (strain ATCC VR-367 / Miyayama)</name>
    <name type="common">Neorickettsia sennetsu</name>
    <dbReference type="NCBI Taxonomy" id="222891"/>
    <lineage>
        <taxon>Bacteria</taxon>
        <taxon>Pseudomonadati</taxon>
        <taxon>Pseudomonadota</taxon>
        <taxon>Alphaproteobacteria</taxon>
        <taxon>Rickettsiales</taxon>
        <taxon>Anaplasmataceae</taxon>
        <taxon>Ehrlichia</taxon>
    </lineage>
</organism>
<dbReference type="NCBIfam" id="NF006704">
    <property type="entry name" value="PRK09250.1-1"/>
    <property type="match status" value="1"/>
</dbReference>
<dbReference type="PANTHER" id="PTHR47916">
    <property type="entry name" value="FRUCTOSE-BISPHOSPHATE ALDOLASE CLASS 1"/>
    <property type="match status" value="1"/>
</dbReference>
<dbReference type="GO" id="GO:0006096">
    <property type="term" value="P:glycolytic process"/>
    <property type="evidence" value="ECO:0007669"/>
    <property type="project" value="UniProtKB-KW"/>
</dbReference>
<keyword evidence="2" id="KW-0456">Lyase</keyword>
<evidence type="ECO:0000256" key="1">
    <source>
        <dbReference type="ARBA" id="ARBA00013068"/>
    </source>
</evidence>
<dbReference type="Pfam" id="PF01791">
    <property type="entry name" value="DeoC"/>
    <property type="match status" value="1"/>
</dbReference>
<dbReference type="GO" id="GO:0004332">
    <property type="term" value="F:fructose-bisphosphate aldolase activity"/>
    <property type="evidence" value="ECO:0007669"/>
    <property type="project" value="UniProtKB-EC"/>
</dbReference>
<reference evidence="6 7" key="1">
    <citation type="journal article" date="2006" name="PLoS Genet.">
        <title>Comparative genomics of emerging human ehrlichiosis agents.</title>
        <authorList>
            <person name="Dunning Hotopp J.C."/>
            <person name="Lin M."/>
            <person name="Madupu R."/>
            <person name="Crabtree J."/>
            <person name="Angiuoli S.V."/>
            <person name="Eisen J.A."/>
            <person name="Seshadri R."/>
            <person name="Ren Q."/>
            <person name="Wu M."/>
            <person name="Utterback T.R."/>
            <person name="Smith S."/>
            <person name="Lewis M."/>
            <person name="Khouri H."/>
            <person name="Zhang C."/>
            <person name="Niu H."/>
            <person name="Lin Q."/>
            <person name="Ohashi N."/>
            <person name="Zhi N."/>
            <person name="Nelson W."/>
            <person name="Brinkac L.M."/>
            <person name="Dodson R.J."/>
            <person name="Rosovitz M.J."/>
            <person name="Sundaram J."/>
            <person name="Daugherty S.C."/>
            <person name="Davidsen T."/>
            <person name="Durkin A.S."/>
            <person name="Gwinn M."/>
            <person name="Haft D.H."/>
            <person name="Selengut J.D."/>
            <person name="Sullivan S.A."/>
            <person name="Zafar N."/>
            <person name="Zhou L."/>
            <person name="Benahmed F."/>
            <person name="Forberger H."/>
            <person name="Halpin R."/>
            <person name="Mulligan S."/>
            <person name="Robinson J."/>
            <person name="White O."/>
            <person name="Rikihisa Y."/>
            <person name="Tettelin H."/>
        </authorList>
    </citation>
    <scope>NUCLEOTIDE SEQUENCE [LARGE SCALE GENOMIC DNA]</scope>
    <source>
        <strain evidence="7">ATCC VR-367 / Miyayama</strain>
    </source>
</reference>
<dbReference type="EMBL" id="CP000237">
    <property type="protein sequence ID" value="ABD46096.1"/>
    <property type="molecule type" value="Genomic_DNA"/>
</dbReference>
<dbReference type="PANTHER" id="PTHR47916:SF4">
    <property type="entry name" value="FRUCTOSE-BISPHOSPHATE ALDOLASE CLASS 1"/>
    <property type="match status" value="1"/>
</dbReference>
<dbReference type="KEGG" id="nse:NSE_0142"/>
<evidence type="ECO:0000256" key="5">
    <source>
        <dbReference type="PIRSR" id="PIRSR038992-1"/>
    </source>
</evidence>
<evidence type="ECO:0000256" key="2">
    <source>
        <dbReference type="ARBA" id="ARBA00023239"/>
    </source>
</evidence>
<dbReference type="InterPro" id="IPR050456">
    <property type="entry name" value="DeoC/FbaB_aldolase"/>
</dbReference>
<dbReference type="Proteomes" id="UP000001942">
    <property type="component" value="Chromosome"/>
</dbReference>
<dbReference type="InterPro" id="IPR002915">
    <property type="entry name" value="DeoC/FbaB/LacD_aldolase"/>
</dbReference>
<protein>
    <recommendedName>
        <fullName evidence="1">fructose-bisphosphate aldolase</fullName>
        <ecNumber evidence="1">4.1.2.13</ecNumber>
    </recommendedName>
</protein>
<evidence type="ECO:0000313" key="7">
    <source>
        <dbReference type="Proteomes" id="UP000001942"/>
    </source>
</evidence>
<dbReference type="InterPro" id="IPR041720">
    <property type="entry name" value="FbaB-like"/>
</dbReference>
<comment type="similarity">
    <text evidence="4">Belongs to the DeoC/FbaB aldolase family. FbaB subfamily.</text>
</comment>
<proteinExistence type="inferred from homology"/>
<dbReference type="InterPro" id="IPR013785">
    <property type="entry name" value="Aldolase_TIM"/>
</dbReference>
<keyword evidence="3" id="KW-0704">Schiff base</keyword>
<feature type="active site" description="Proton donor" evidence="5">
    <location>
        <position position="191"/>
    </location>
</feature>
<evidence type="ECO:0000256" key="3">
    <source>
        <dbReference type="ARBA" id="ARBA00023270"/>
    </source>
</evidence>
<name>Q2GEQ5_EHRS3</name>
<feature type="active site" description="Schiff-base intermediate with dihydroxyacetone-P" evidence="5">
    <location>
        <position position="224"/>
    </location>
</feature>
<evidence type="ECO:0000313" key="6">
    <source>
        <dbReference type="EMBL" id="ABD46096.1"/>
    </source>
</evidence>
<accession>Q2GEQ5</accession>